<name>A0A6J7RT30_9ZZZZ</name>
<sequence length="168" mass="17489">MRKSKSLLCVVSLAAVLLSGCGSSKEALLVSDIDEAVAAVGKVLGKTPEFYEINATPTLVNLFAADGKGNAINFVYEKGKLAQETSVAPAQGKSFSAKGMKLSSKVFSRVHQELPESILRAFSVIGDNPVGGVQYRVVLQSEQGGQLAVFVDPTGKILGTDVMSGLGA</sequence>
<protein>
    <submittedName>
        <fullName evidence="1">Unannotated protein</fullName>
    </submittedName>
</protein>
<proteinExistence type="predicted"/>
<evidence type="ECO:0000313" key="1">
    <source>
        <dbReference type="EMBL" id="CAB5031905.1"/>
    </source>
</evidence>
<organism evidence="1">
    <name type="scientific">freshwater metagenome</name>
    <dbReference type="NCBI Taxonomy" id="449393"/>
    <lineage>
        <taxon>unclassified sequences</taxon>
        <taxon>metagenomes</taxon>
        <taxon>ecological metagenomes</taxon>
    </lineage>
</organism>
<dbReference type="AlphaFoldDB" id="A0A6J7RT30"/>
<gene>
    <name evidence="1" type="ORF">UFOPK4098_01636</name>
</gene>
<reference evidence="1" key="1">
    <citation type="submission" date="2020-05" db="EMBL/GenBank/DDBJ databases">
        <authorList>
            <person name="Chiriac C."/>
            <person name="Salcher M."/>
            <person name="Ghai R."/>
            <person name="Kavagutti S V."/>
        </authorList>
    </citation>
    <scope>NUCLEOTIDE SEQUENCE</scope>
</reference>
<dbReference type="PROSITE" id="PS51257">
    <property type="entry name" value="PROKAR_LIPOPROTEIN"/>
    <property type="match status" value="1"/>
</dbReference>
<dbReference type="EMBL" id="CAFBPN010000167">
    <property type="protein sequence ID" value="CAB5031905.1"/>
    <property type="molecule type" value="Genomic_DNA"/>
</dbReference>
<accession>A0A6J7RT30</accession>